<dbReference type="Proteomes" id="UP000093104">
    <property type="component" value="Unassembled WGS sequence"/>
</dbReference>
<evidence type="ECO:0000256" key="1">
    <source>
        <dbReference type="SAM" id="Phobius"/>
    </source>
</evidence>
<comment type="caution">
    <text evidence="2">The sequence shown here is derived from an EMBL/GenBank/DDBJ whole genome shotgun (WGS) entry which is preliminary data.</text>
</comment>
<accession>A0A1C7Z1T8</accession>
<reference evidence="2 3" key="1">
    <citation type="submission" date="2015-07" db="EMBL/GenBank/DDBJ databases">
        <title>Draft genome sequence of a diazotrophic, plant growth-promoting rhizobacterium of the Pseudomonas syringae complex.</title>
        <authorList>
            <person name="Patten C.L."/>
            <person name="Jeong H."/>
        </authorList>
    </citation>
    <scope>NUCLEOTIDE SEQUENCE [LARGE SCALE GENOMIC DNA]</scope>
    <source>
        <strain evidence="2 3">GR12-2</strain>
    </source>
</reference>
<name>A0A1C7Z1T8_PSESX</name>
<evidence type="ECO:0000313" key="2">
    <source>
        <dbReference type="EMBL" id="OCR23016.1"/>
    </source>
</evidence>
<dbReference type="EMBL" id="LGSI01000061">
    <property type="protein sequence ID" value="OCR23016.1"/>
    <property type="molecule type" value="Genomic_DNA"/>
</dbReference>
<sequence>MDNAMTARCPSCGHIPIRVPPTHKCPECGVFSHEWLIYDWESFASSRRQHLKCNILIISMVVINIVALVTFASTNVYFWMLNVLSIPATISLFLCLNDLRGQAEYEGHNSRAVLPWFAGFTGF</sequence>
<proteinExistence type="predicted"/>
<evidence type="ECO:0000313" key="3">
    <source>
        <dbReference type="Proteomes" id="UP000093104"/>
    </source>
</evidence>
<feature type="transmembrane region" description="Helical" evidence="1">
    <location>
        <begin position="53"/>
        <end position="71"/>
    </location>
</feature>
<feature type="transmembrane region" description="Helical" evidence="1">
    <location>
        <begin position="77"/>
        <end position="96"/>
    </location>
</feature>
<keyword evidence="1" id="KW-0812">Transmembrane</keyword>
<keyword evidence="1" id="KW-0472">Membrane</keyword>
<protein>
    <submittedName>
        <fullName evidence="2">Uncharacterized protein</fullName>
    </submittedName>
</protein>
<keyword evidence="1" id="KW-1133">Transmembrane helix</keyword>
<gene>
    <name evidence="2" type="ORF">AFK24_21605</name>
</gene>
<dbReference type="AlphaFoldDB" id="A0A1C7Z1T8"/>
<organism evidence="2 3">
    <name type="scientific">Pseudomonas syringae</name>
    <dbReference type="NCBI Taxonomy" id="317"/>
    <lineage>
        <taxon>Bacteria</taxon>
        <taxon>Pseudomonadati</taxon>
        <taxon>Pseudomonadota</taxon>
        <taxon>Gammaproteobacteria</taxon>
        <taxon>Pseudomonadales</taxon>
        <taxon>Pseudomonadaceae</taxon>
        <taxon>Pseudomonas</taxon>
    </lineage>
</organism>